<keyword evidence="1" id="KW-1133">Transmembrane helix</keyword>
<dbReference type="EMBL" id="CADEBD010000443">
    <property type="protein sequence ID" value="CAB3255659.1"/>
    <property type="molecule type" value="Genomic_DNA"/>
</dbReference>
<evidence type="ECO:0000313" key="4">
    <source>
        <dbReference type="Proteomes" id="UP000494106"/>
    </source>
</evidence>
<dbReference type="OrthoDB" id="432881at2759"/>
<name>A0A8S1B254_ARCPL</name>
<evidence type="ECO:0000256" key="1">
    <source>
        <dbReference type="SAM" id="Phobius"/>
    </source>
</evidence>
<protein>
    <recommendedName>
        <fullName evidence="6">Cytochrome b561 domain-containing protein</fullName>
    </recommendedName>
</protein>
<dbReference type="AlphaFoldDB" id="A0A8S1B254"/>
<evidence type="ECO:0000313" key="3">
    <source>
        <dbReference type="EMBL" id="CAB3255659.1"/>
    </source>
</evidence>
<dbReference type="Proteomes" id="UP000494256">
    <property type="component" value="Unassembled WGS sequence"/>
</dbReference>
<organism evidence="3 5">
    <name type="scientific">Arctia plantaginis</name>
    <name type="common">Wood tiger moth</name>
    <name type="synonym">Phalaena plantaginis</name>
    <dbReference type="NCBI Taxonomy" id="874455"/>
    <lineage>
        <taxon>Eukaryota</taxon>
        <taxon>Metazoa</taxon>
        <taxon>Ecdysozoa</taxon>
        <taxon>Arthropoda</taxon>
        <taxon>Hexapoda</taxon>
        <taxon>Insecta</taxon>
        <taxon>Pterygota</taxon>
        <taxon>Neoptera</taxon>
        <taxon>Endopterygota</taxon>
        <taxon>Lepidoptera</taxon>
        <taxon>Glossata</taxon>
        <taxon>Ditrysia</taxon>
        <taxon>Noctuoidea</taxon>
        <taxon>Erebidae</taxon>
        <taxon>Arctiinae</taxon>
        <taxon>Arctia</taxon>
    </lineage>
</organism>
<keyword evidence="4" id="KW-1185">Reference proteome</keyword>
<gene>
    <name evidence="2" type="ORF">APLA_LOCUS11321</name>
    <name evidence="3" type="ORF">APLA_LOCUS15342</name>
</gene>
<feature type="transmembrane region" description="Helical" evidence="1">
    <location>
        <begin position="126"/>
        <end position="145"/>
    </location>
</feature>
<feature type="transmembrane region" description="Helical" evidence="1">
    <location>
        <begin position="51"/>
        <end position="74"/>
    </location>
</feature>
<comment type="caution">
    <text evidence="3">The sequence shown here is derived from an EMBL/GenBank/DDBJ whole genome shotgun (WGS) entry which is preliminary data.</text>
</comment>
<evidence type="ECO:0000313" key="2">
    <source>
        <dbReference type="EMBL" id="CAB3247385.1"/>
    </source>
</evidence>
<keyword evidence="1" id="KW-0812">Transmembrane</keyword>
<feature type="transmembrane region" description="Helical" evidence="1">
    <location>
        <begin position="86"/>
        <end position="106"/>
    </location>
</feature>
<dbReference type="Proteomes" id="UP000494106">
    <property type="component" value="Unassembled WGS sequence"/>
</dbReference>
<accession>A0A8S1B254</accession>
<evidence type="ECO:0000313" key="5">
    <source>
        <dbReference type="Proteomes" id="UP000494256"/>
    </source>
</evidence>
<dbReference type="Gene3D" id="1.20.120.1770">
    <property type="match status" value="1"/>
</dbReference>
<sequence>MSYDDDSDDNPCDLECVRGGGRVQERVLHEYEGPVKITLVDLLDVGFWPRVWGAALITLASLYIAGIVATMVFFSLSFTAPTAVNLHIAMCMAGFQLLLPNGILMLNPLFGGASQLLGHDRLGQHIFLQLFGFGFIFIGSMHVCTSVDSLPGNPHTITGIMALLGTCVAVTLGALHHYKDMSKLKMAHKVAGMVTYIVSSLCTCFAIMKPSFKSWCKTGLIKEP</sequence>
<feature type="transmembrane region" description="Helical" evidence="1">
    <location>
        <begin position="157"/>
        <end position="178"/>
    </location>
</feature>
<feature type="transmembrane region" description="Helical" evidence="1">
    <location>
        <begin position="190"/>
        <end position="208"/>
    </location>
</feature>
<dbReference type="EMBL" id="CADEBC010000530">
    <property type="protein sequence ID" value="CAB3247385.1"/>
    <property type="molecule type" value="Genomic_DNA"/>
</dbReference>
<keyword evidence="1" id="KW-0472">Membrane</keyword>
<evidence type="ECO:0008006" key="6">
    <source>
        <dbReference type="Google" id="ProtNLM"/>
    </source>
</evidence>
<reference evidence="4 5" key="1">
    <citation type="submission" date="2020-04" db="EMBL/GenBank/DDBJ databases">
        <authorList>
            <person name="Wallbank WR R."/>
            <person name="Pardo Diaz C."/>
            <person name="Kozak K."/>
            <person name="Martin S."/>
            <person name="Jiggins C."/>
            <person name="Moest M."/>
            <person name="Warren A I."/>
            <person name="Byers J.R.P. K."/>
            <person name="Montejo-Kovacevich G."/>
            <person name="Yen C E."/>
        </authorList>
    </citation>
    <scope>NUCLEOTIDE SEQUENCE [LARGE SCALE GENOMIC DNA]</scope>
</reference>
<proteinExistence type="predicted"/>